<dbReference type="PANTHER" id="PTHR23090">
    <property type="entry name" value="NH 3 /GLUTAMINE-DEPENDENT NAD + SYNTHETASE"/>
    <property type="match status" value="1"/>
</dbReference>
<dbReference type="PANTHER" id="PTHR23090:SF9">
    <property type="entry name" value="GLUTAMINE-DEPENDENT NAD(+) SYNTHETASE"/>
    <property type="match status" value="1"/>
</dbReference>
<dbReference type="UniPathway" id="UPA00253"/>
<name>T1BFB2_9ZZZZ</name>
<feature type="domain" description="NAD/GMP synthase" evidence="6">
    <location>
        <begin position="2"/>
        <end position="220"/>
    </location>
</feature>
<dbReference type="Pfam" id="PF02540">
    <property type="entry name" value="NAD_synthase"/>
    <property type="match status" value="1"/>
</dbReference>
<evidence type="ECO:0000256" key="5">
    <source>
        <dbReference type="ARBA" id="ARBA00023027"/>
    </source>
</evidence>
<protein>
    <submittedName>
        <fullName evidence="7">NAD+ synthetase</fullName>
    </submittedName>
</protein>
<evidence type="ECO:0000256" key="3">
    <source>
        <dbReference type="ARBA" id="ARBA00022741"/>
    </source>
</evidence>
<keyword evidence="4" id="KW-0067">ATP-binding</keyword>
<reference evidence="7" key="1">
    <citation type="submission" date="2013-08" db="EMBL/GenBank/DDBJ databases">
        <authorList>
            <person name="Mendez C."/>
            <person name="Richter M."/>
            <person name="Ferrer M."/>
            <person name="Sanchez J."/>
        </authorList>
    </citation>
    <scope>NUCLEOTIDE SEQUENCE</scope>
</reference>
<dbReference type="InterPro" id="IPR003694">
    <property type="entry name" value="NAD_synthase"/>
</dbReference>
<comment type="caution">
    <text evidence="7">The sequence shown here is derived from an EMBL/GenBank/DDBJ whole genome shotgun (WGS) entry which is preliminary data.</text>
</comment>
<organism evidence="7">
    <name type="scientific">mine drainage metagenome</name>
    <dbReference type="NCBI Taxonomy" id="410659"/>
    <lineage>
        <taxon>unclassified sequences</taxon>
        <taxon>metagenomes</taxon>
        <taxon>ecological metagenomes</taxon>
    </lineage>
</organism>
<dbReference type="NCBIfam" id="NF010587">
    <property type="entry name" value="PRK13980.1"/>
    <property type="match status" value="1"/>
</dbReference>
<evidence type="ECO:0000256" key="4">
    <source>
        <dbReference type="ARBA" id="ARBA00022840"/>
    </source>
</evidence>
<dbReference type="AlphaFoldDB" id="T1BFB2"/>
<reference evidence="7" key="2">
    <citation type="journal article" date="2014" name="ISME J.">
        <title>Microbial stratification in low pH oxic and suboxic macroscopic growths along an acid mine drainage.</title>
        <authorList>
            <person name="Mendez-Garcia C."/>
            <person name="Mesa V."/>
            <person name="Sprenger R.R."/>
            <person name="Richter M."/>
            <person name="Diez M.S."/>
            <person name="Solano J."/>
            <person name="Bargiela R."/>
            <person name="Golyshina O.V."/>
            <person name="Manteca A."/>
            <person name="Ramos J.L."/>
            <person name="Gallego J.R."/>
            <person name="Llorente I."/>
            <person name="Martins Dos Santos V.A."/>
            <person name="Jensen O.N."/>
            <person name="Pelaez A.I."/>
            <person name="Sanchez J."/>
            <person name="Ferrer M."/>
        </authorList>
    </citation>
    <scope>NUCLEOTIDE SEQUENCE</scope>
</reference>
<evidence type="ECO:0000259" key="6">
    <source>
        <dbReference type="Pfam" id="PF02540"/>
    </source>
</evidence>
<accession>T1BFB2</accession>
<keyword evidence="3" id="KW-0547">Nucleotide-binding</keyword>
<proteinExistence type="predicted"/>
<dbReference type="GO" id="GO:0004359">
    <property type="term" value="F:glutaminase activity"/>
    <property type="evidence" value="ECO:0007669"/>
    <property type="project" value="InterPro"/>
</dbReference>
<dbReference type="GO" id="GO:0005737">
    <property type="term" value="C:cytoplasm"/>
    <property type="evidence" value="ECO:0007669"/>
    <property type="project" value="InterPro"/>
</dbReference>
<keyword evidence="2" id="KW-0436">Ligase</keyword>
<evidence type="ECO:0000256" key="2">
    <source>
        <dbReference type="ARBA" id="ARBA00022598"/>
    </source>
</evidence>
<dbReference type="EMBL" id="AUZY01002726">
    <property type="protein sequence ID" value="EQD71621.1"/>
    <property type="molecule type" value="Genomic_DNA"/>
</dbReference>
<dbReference type="NCBIfam" id="TIGR00552">
    <property type="entry name" value="nadE"/>
    <property type="match status" value="1"/>
</dbReference>
<dbReference type="InterPro" id="IPR022310">
    <property type="entry name" value="NAD/GMP_synthase"/>
</dbReference>
<gene>
    <name evidence="7" type="ORF">B1B_04352</name>
</gene>
<dbReference type="GO" id="GO:0009435">
    <property type="term" value="P:NAD+ biosynthetic process"/>
    <property type="evidence" value="ECO:0007669"/>
    <property type="project" value="UniProtKB-UniPathway"/>
</dbReference>
<dbReference type="GO" id="GO:0005524">
    <property type="term" value="F:ATP binding"/>
    <property type="evidence" value="ECO:0007669"/>
    <property type="project" value="UniProtKB-KW"/>
</dbReference>
<sequence>MVGLSGGIDSALTARLARDALGADRVLGVMLPDASYSPALLAETRQYAVDLGIAHRVVPIEPAAASLRGLLPEVTDPIDLGNLTARLRMIALYALARPAGRRVVGTGNKSELLLGYFTKYGDGGVDLLPLGDLYKTQVRRLAEALDLPRAVRERVPSAGLWEGQTDEAELGLPYDQLDRILHGLEQLRPPEEIAARTGLPATEVARVAQRVAANRHKRRPAPIPKIGLRTVGLDWRD</sequence>
<comment type="pathway">
    <text evidence="1">Cofactor biosynthesis; NAD(+) biosynthesis.</text>
</comment>
<dbReference type="SUPFAM" id="SSF52402">
    <property type="entry name" value="Adenine nucleotide alpha hydrolases-like"/>
    <property type="match status" value="1"/>
</dbReference>
<dbReference type="Gene3D" id="3.40.50.620">
    <property type="entry name" value="HUPs"/>
    <property type="match status" value="1"/>
</dbReference>
<dbReference type="CDD" id="cd00553">
    <property type="entry name" value="NAD_synthase"/>
    <property type="match status" value="1"/>
</dbReference>
<evidence type="ECO:0000256" key="1">
    <source>
        <dbReference type="ARBA" id="ARBA00004790"/>
    </source>
</evidence>
<dbReference type="InterPro" id="IPR014729">
    <property type="entry name" value="Rossmann-like_a/b/a_fold"/>
</dbReference>
<evidence type="ECO:0000313" key="7">
    <source>
        <dbReference type="EMBL" id="EQD71621.1"/>
    </source>
</evidence>
<dbReference type="GO" id="GO:0003952">
    <property type="term" value="F:NAD+ synthase (glutamine-hydrolyzing) activity"/>
    <property type="evidence" value="ECO:0007669"/>
    <property type="project" value="InterPro"/>
</dbReference>
<keyword evidence="5" id="KW-0520">NAD</keyword>